<accession>A0ABX8SBH2</accession>
<dbReference type="PROSITE" id="PS51318">
    <property type="entry name" value="TAT"/>
    <property type="match status" value="1"/>
</dbReference>
<dbReference type="EC" id="1.11.1.-" evidence="13"/>
<keyword evidence="7 13" id="KW-0408">Iron</keyword>
<name>A0ABX8SBH2_9ACTN</name>
<evidence type="ECO:0000259" key="16">
    <source>
        <dbReference type="Pfam" id="PF20628"/>
    </source>
</evidence>
<dbReference type="NCBIfam" id="TIGR01412">
    <property type="entry name" value="tat_substr_1"/>
    <property type="match status" value="1"/>
</dbReference>
<comment type="subcellular location">
    <subcellularLocation>
        <location evidence="1">Cell envelope</location>
    </subcellularLocation>
</comment>
<evidence type="ECO:0000256" key="3">
    <source>
        <dbReference type="ARBA" id="ARBA00022617"/>
    </source>
</evidence>
<evidence type="ECO:0000256" key="6">
    <source>
        <dbReference type="ARBA" id="ARBA00023002"/>
    </source>
</evidence>
<evidence type="ECO:0000256" key="12">
    <source>
        <dbReference type="ARBA" id="ARBA00048856"/>
    </source>
</evidence>
<keyword evidence="4 13" id="KW-0479">Metal-binding</keyword>
<dbReference type="PANTHER" id="PTHR30521">
    <property type="entry name" value="DEFERROCHELATASE/PEROXIDASE"/>
    <property type="match status" value="1"/>
</dbReference>
<evidence type="ECO:0000256" key="5">
    <source>
        <dbReference type="ARBA" id="ARBA00022729"/>
    </source>
</evidence>
<sequence length="444" mass="46624">MSSAADPVDTGGGPGAASSDESTSTTEPARAGISRRGLFGAFGAGVALAGAGAVAGYATAGRTDAADSDVVPFRGPHQSGIVTAVQDRMHFAAFDVVTDSRSALVALLAEWTIVAERLTRGAEAYPDGAVDGKLLAPPSDTGEALGLPAGRLTLTIGFGPSLFGTAAADRFGIAHRRPRALADIPHFPNDKLDPARSGGDIAIQACADDPQVAVHAVRNLARIGVGTVAVRWTQLGFGRSSSTSRSQTTPRNLMGFKDGTNNLDVTDESALTEHVWVAPGDDQPWLAGGSYLVARRIRMLIEGWDRATLAEQERVFGRTKGSGAPIGRPAEFDSVDLAATGPDGPLIDPNAHIRLASHESLGGIRILRRGYNFTDGTDGFGHLDAGLFFIAFCRDPQRQFVPMQRALGRSDALNEYIQHVASAQFVVPPGLLPGEHWGTRLFTD</sequence>
<dbReference type="Pfam" id="PF20628">
    <property type="entry name" value="Dyp_perox_C"/>
    <property type="match status" value="1"/>
</dbReference>
<keyword evidence="8 17" id="KW-0456">Lyase</keyword>
<dbReference type="Pfam" id="PF04261">
    <property type="entry name" value="Dyp_perox_N"/>
    <property type="match status" value="1"/>
</dbReference>
<keyword evidence="6 13" id="KW-0560">Oxidoreductase</keyword>
<evidence type="ECO:0000256" key="8">
    <source>
        <dbReference type="ARBA" id="ARBA00023239"/>
    </source>
</evidence>
<evidence type="ECO:0000256" key="10">
    <source>
        <dbReference type="ARBA" id="ARBA00033771"/>
    </source>
</evidence>
<keyword evidence="5" id="KW-0732">Signal</keyword>
<dbReference type="InterPro" id="IPR048327">
    <property type="entry name" value="Dyp_perox_N"/>
</dbReference>
<dbReference type="GO" id="GO:0016829">
    <property type="term" value="F:lyase activity"/>
    <property type="evidence" value="ECO:0007669"/>
    <property type="project" value="UniProtKB-KW"/>
</dbReference>
<proteinExistence type="inferred from homology"/>
<evidence type="ECO:0000256" key="1">
    <source>
        <dbReference type="ARBA" id="ARBA00004196"/>
    </source>
</evidence>
<comment type="similarity">
    <text evidence="9 13">Belongs to the DyP-type peroxidase family.</text>
</comment>
<evidence type="ECO:0000313" key="18">
    <source>
        <dbReference type="Proteomes" id="UP000887023"/>
    </source>
</evidence>
<dbReference type="PROSITE" id="PS51404">
    <property type="entry name" value="DYP_PEROXIDASE"/>
    <property type="match status" value="1"/>
</dbReference>
<feature type="compositionally biased region" description="Low complexity" evidence="14">
    <location>
        <begin position="239"/>
        <end position="251"/>
    </location>
</feature>
<dbReference type="EMBL" id="CP079105">
    <property type="protein sequence ID" value="QXQ13066.1"/>
    <property type="molecule type" value="Genomic_DNA"/>
</dbReference>
<evidence type="ECO:0000256" key="11">
    <source>
        <dbReference type="ARBA" id="ARBA00033775"/>
    </source>
</evidence>
<organism evidence="17 18">
    <name type="scientific">Skermania pinensis</name>
    <dbReference type="NCBI Taxonomy" id="39122"/>
    <lineage>
        <taxon>Bacteria</taxon>
        <taxon>Bacillati</taxon>
        <taxon>Actinomycetota</taxon>
        <taxon>Actinomycetes</taxon>
        <taxon>Mycobacteriales</taxon>
        <taxon>Gordoniaceae</taxon>
        <taxon>Skermania</taxon>
    </lineage>
</organism>
<feature type="domain" description="Dyp-type peroxidase C-terminal" evidence="16">
    <location>
        <begin position="249"/>
        <end position="430"/>
    </location>
</feature>
<comment type="catalytic activity">
    <reaction evidence="12">
        <text>heme b + 2 H(+) = protoporphyrin IX + Fe(2+)</text>
        <dbReference type="Rhea" id="RHEA:22584"/>
        <dbReference type="ChEBI" id="CHEBI:15378"/>
        <dbReference type="ChEBI" id="CHEBI:29033"/>
        <dbReference type="ChEBI" id="CHEBI:57306"/>
        <dbReference type="ChEBI" id="CHEBI:60344"/>
        <dbReference type="EC" id="4.98.1.1"/>
    </reaction>
    <physiologicalReaction direction="left-to-right" evidence="12">
        <dbReference type="Rhea" id="RHEA:22585"/>
    </physiologicalReaction>
</comment>
<keyword evidence="2 13" id="KW-0575">Peroxidase</keyword>
<evidence type="ECO:0000256" key="4">
    <source>
        <dbReference type="ARBA" id="ARBA00022723"/>
    </source>
</evidence>
<evidence type="ECO:0000256" key="9">
    <source>
        <dbReference type="ARBA" id="ARBA00025737"/>
    </source>
</evidence>
<dbReference type="InterPro" id="IPR011008">
    <property type="entry name" value="Dimeric_a/b-barrel"/>
</dbReference>
<keyword evidence="3 13" id="KW-0349">Heme</keyword>
<protein>
    <recommendedName>
        <fullName evidence="10 13">Deferrochelatase</fullName>
        <ecNumber evidence="13">1.11.1.-</ecNumber>
    </recommendedName>
    <alternativeName>
        <fullName evidence="11 13">Peroxidase EfeB</fullName>
    </alternativeName>
</protein>
<gene>
    <name evidence="17" type="primary">efeB</name>
    <name evidence="17" type="ORF">KV203_14330</name>
</gene>
<dbReference type="SUPFAM" id="SSF54909">
    <property type="entry name" value="Dimeric alpha+beta barrel"/>
    <property type="match status" value="1"/>
</dbReference>
<dbReference type="NCBIfam" id="TIGR01413">
    <property type="entry name" value="Dyp_perox_fam"/>
    <property type="match status" value="1"/>
</dbReference>
<comment type="cofactor">
    <cofactor evidence="13">
        <name>heme b</name>
        <dbReference type="ChEBI" id="CHEBI:60344"/>
    </cofactor>
    <text evidence="13">Binds 1 heme b (iron(II)-protoporphyrin IX) group non-covalently per subunit.</text>
</comment>
<dbReference type="InterPro" id="IPR048328">
    <property type="entry name" value="Dyp_perox_C"/>
</dbReference>
<feature type="region of interest" description="Disordered" evidence="14">
    <location>
        <begin position="1"/>
        <end position="30"/>
    </location>
</feature>
<feature type="region of interest" description="Disordered" evidence="14">
    <location>
        <begin position="239"/>
        <end position="259"/>
    </location>
</feature>
<dbReference type="InterPro" id="IPR006313">
    <property type="entry name" value="EfeB/EfeN"/>
</dbReference>
<evidence type="ECO:0000256" key="13">
    <source>
        <dbReference type="RuleBase" id="RU365017"/>
    </source>
</evidence>
<feature type="compositionally biased region" description="Low complexity" evidence="14">
    <location>
        <begin position="18"/>
        <end position="27"/>
    </location>
</feature>
<dbReference type="PANTHER" id="PTHR30521:SF4">
    <property type="entry name" value="DEFERROCHELATASE"/>
    <property type="match status" value="1"/>
</dbReference>
<feature type="domain" description="Dyp-type peroxidase N-terminal" evidence="15">
    <location>
        <begin position="78"/>
        <end position="237"/>
    </location>
</feature>
<evidence type="ECO:0000256" key="7">
    <source>
        <dbReference type="ARBA" id="ARBA00023004"/>
    </source>
</evidence>
<dbReference type="InterPro" id="IPR006311">
    <property type="entry name" value="TAT_signal"/>
</dbReference>
<comment type="function">
    <text evidence="13">Involved in the recovery of exogenous heme iron. Extracts iron from heme while preserving the protoporphyrin ring intact.</text>
</comment>
<evidence type="ECO:0000313" key="17">
    <source>
        <dbReference type="EMBL" id="QXQ13066.1"/>
    </source>
</evidence>
<evidence type="ECO:0000256" key="14">
    <source>
        <dbReference type="SAM" id="MobiDB-lite"/>
    </source>
</evidence>
<evidence type="ECO:0000259" key="15">
    <source>
        <dbReference type="Pfam" id="PF04261"/>
    </source>
</evidence>
<reference evidence="17" key="1">
    <citation type="submission" date="2021-07" db="EMBL/GenBank/DDBJ databases">
        <title>Candidatus Kaistella beijingensis sp. nov. isolated from a municipal wastewater treatment plant is involved in sludge foaming.</title>
        <authorList>
            <person name="Song Y."/>
            <person name="Liu S.-J."/>
        </authorList>
    </citation>
    <scope>NUCLEOTIDE SEQUENCE</scope>
    <source>
        <strain evidence="17">DSM 43998</strain>
    </source>
</reference>
<keyword evidence="18" id="KW-1185">Reference proteome</keyword>
<dbReference type="Proteomes" id="UP000887023">
    <property type="component" value="Chromosome"/>
</dbReference>
<dbReference type="InterPro" id="IPR006314">
    <property type="entry name" value="Dyp_peroxidase"/>
</dbReference>
<evidence type="ECO:0000256" key="2">
    <source>
        <dbReference type="ARBA" id="ARBA00022559"/>
    </source>
</evidence>